<evidence type="ECO:0000313" key="2">
    <source>
        <dbReference type="EMBL" id="RAW10248.1"/>
    </source>
</evidence>
<accession>A0A329QIJ3</accession>
<dbReference type="SUPFAM" id="SSF47336">
    <property type="entry name" value="ACP-like"/>
    <property type="match status" value="1"/>
</dbReference>
<name>A0A329QIJ3_9ACTN</name>
<evidence type="ECO:0000313" key="3">
    <source>
        <dbReference type="Proteomes" id="UP000250462"/>
    </source>
</evidence>
<dbReference type="InterPro" id="IPR009081">
    <property type="entry name" value="PP-bd_ACP"/>
</dbReference>
<dbReference type="Pfam" id="PF00550">
    <property type="entry name" value="PP-binding"/>
    <property type="match status" value="1"/>
</dbReference>
<protein>
    <submittedName>
        <fullName evidence="2">Acyl carrier protein</fullName>
    </submittedName>
</protein>
<proteinExistence type="predicted"/>
<reference evidence="2 3" key="1">
    <citation type="submission" date="2018-06" db="EMBL/GenBank/DDBJ databases">
        <title>Phytoactinopolyspora halophila sp. nov., a novel halophilic actinomycete isolated from a saline soil in China.</title>
        <authorList>
            <person name="Tang S.-K."/>
        </authorList>
    </citation>
    <scope>NUCLEOTIDE SEQUENCE [LARGE SCALE GENOMIC DNA]</scope>
    <source>
        <strain evidence="2 3">YIM 96934</strain>
    </source>
</reference>
<dbReference type="RefSeq" id="WP_112260015.1">
    <property type="nucleotide sequence ID" value="NZ_QMIG01000028.1"/>
</dbReference>
<keyword evidence="3" id="KW-1185">Reference proteome</keyword>
<gene>
    <name evidence="2" type="ORF">DPM12_19400</name>
</gene>
<dbReference type="OrthoDB" id="487863at2"/>
<dbReference type="AlphaFoldDB" id="A0A329QIJ3"/>
<dbReference type="Proteomes" id="UP000250462">
    <property type="component" value="Unassembled WGS sequence"/>
</dbReference>
<feature type="domain" description="Carrier" evidence="1">
    <location>
        <begin position="4"/>
        <end position="79"/>
    </location>
</feature>
<dbReference type="PROSITE" id="PS50075">
    <property type="entry name" value="CARRIER"/>
    <property type="match status" value="1"/>
</dbReference>
<dbReference type="EMBL" id="QMIG01000028">
    <property type="protein sequence ID" value="RAW10248.1"/>
    <property type="molecule type" value="Genomic_DNA"/>
</dbReference>
<organism evidence="2 3">
    <name type="scientific">Phytoactinopolyspora halophila</name>
    <dbReference type="NCBI Taxonomy" id="1981511"/>
    <lineage>
        <taxon>Bacteria</taxon>
        <taxon>Bacillati</taxon>
        <taxon>Actinomycetota</taxon>
        <taxon>Actinomycetes</taxon>
        <taxon>Jiangellales</taxon>
        <taxon>Jiangellaceae</taxon>
        <taxon>Phytoactinopolyspora</taxon>
    </lineage>
</organism>
<dbReference type="InterPro" id="IPR036736">
    <property type="entry name" value="ACP-like_sf"/>
</dbReference>
<sequence>MENLGVFETLREAIVETLPELEPADIRADDTLRDLGANSVDRMNIISETLEAQDLKVSMVEFGELRTLQEIVDLIEKKRAAAAQ</sequence>
<evidence type="ECO:0000259" key="1">
    <source>
        <dbReference type="PROSITE" id="PS50075"/>
    </source>
</evidence>
<comment type="caution">
    <text evidence="2">The sequence shown here is derived from an EMBL/GenBank/DDBJ whole genome shotgun (WGS) entry which is preliminary data.</text>
</comment>
<dbReference type="Gene3D" id="1.10.1200.10">
    <property type="entry name" value="ACP-like"/>
    <property type="match status" value="1"/>
</dbReference>